<sequence length="141" mass="14847">MLSASAGTAPLHGPNKSAFAALKSTLWPERTFASFVDGKQIEVLTTHYIAPPQPIGASSAKGGGVFNRCAECLLSDGGAPGRADSPTVSWTWGRCSKPAESEEETNGRFHELDIDLTAPFAPGHTSERDNNIRATTTSAAF</sequence>
<name>A0ABR3DJC3_NEUIN</name>
<proteinExistence type="predicted"/>
<evidence type="ECO:0000313" key="2">
    <source>
        <dbReference type="EMBL" id="KAL0472780.1"/>
    </source>
</evidence>
<evidence type="ECO:0000313" key="3">
    <source>
        <dbReference type="Proteomes" id="UP001451303"/>
    </source>
</evidence>
<gene>
    <name evidence="2" type="ORF">QR685DRAFT_568953</name>
</gene>
<reference evidence="2 3" key="1">
    <citation type="submission" date="2023-09" db="EMBL/GenBank/DDBJ databases">
        <title>Multi-omics analysis of a traditional fermented food reveals byproduct-associated fungal strains for waste-to-food upcycling.</title>
        <authorList>
            <consortium name="Lawrence Berkeley National Laboratory"/>
            <person name="Rekdal V.M."/>
            <person name="Villalobos-Escobedo J.M."/>
            <person name="Rodriguez-Valeron N."/>
            <person name="Garcia M.O."/>
            <person name="Vasquez D.P."/>
            <person name="Damayanti I."/>
            <person name="Sorensen P.M."/>
            <person name="Baidoo E.E."/>
            <person name="De Carvalho A.C."/>
            <person name="Riley R."/>
            <person name="Lipzen A."/>
            <person name="He G."/>
            <person name="Yan M."/>
            <person name="Haridas S."/>
            <person name="Daum C."/>
            <person name="Yoshinaga Y."/>
            <person name="Ng V."/>
            <person name="Grigoriev I.V."/>
            <person name="Munk R."/>
            <person name="Nuraida L."/>
            <person name="Wijaya C.H."/>
            <person name="Morales P.-C."/>
            <person name="Keasling J.D."/>
        </authorList>
    </citation>
    <scope>NUCLEOTIDE SEQUENCE [LARGE SCALE GENOMIC DNA]</scope>
    <source>
        <strain evidence="2 3">FGSC 2613</strain>
    </source>
</reference>
<keyword evidence="3" id="KW-1185">Reference proteome</keyword>
<feature type="region of interest" description="Disordered" evidence="1">
    <location>
        <begin position="119"/>
        <end position="141"/>
    </location>
</feature>
<organism evidence="2 3">
    <name type="scientific">Neurospora intermedia</name>
    <dbReference type="NCBI Taxonomy" id="5142"/>
    <lineage>
        <taxon>Eukaryota</taxon>
        <taxon>Fungi</taxon>
        <taxon>Dikarya</taxon>
        <taxon>Ascomycota</taxon>
        <taxon>Pezizomycotina</taxon>
        <taxon>Sordariomycetes</taxon>
        <taxon>Sordariomycetidae</taxon>
        <taxon>Sordariales</taxon>
        <taxon>Sordariaceae</taxon>
        <taxon>Neurospora</taxon>
    </lineage>
</organism>
<evidence type="ECO:0000256" key="1">
    <source>
        <dbReference type="SAM" id="MobiDB-lite"/>
    </source>
</evidence>
<comment type="caution">
    <text evidence="2">The sequence shown here is derived from an EMBL/GenBank/DDBJ whole genome shotgun (WGS) entry which is preliminary data.</text>
</comment>
<dbReference type="EMBL" id="JAVLET010000002">
    <property type="protein sequence ID" value="KAL0472780.1"/>
    <property type="molecule type" value="Genomic_DNA"/>
</dbReference>
<dbReference type="Proteomes" id="UP001451303">
    <property type="component" value="Unassembled WGS sequence"/>
</dbReference>
<feature type="compositionally biased region" description="Polar residues" evidence="1">
    <location>
        <begin position="132"/>
        <end position="141"/>
    </location>
</feature>
<accession>A0ABR3DJC3</accession>
<protein>
    <submittedName>
        <fullName evidence="2">Uncharacterized protein</fullName>
    </submittedName>
</protein>